<comment type="similarity">
    <text evidence="1 5 6">Belongs to the universal ribosomal protein uL11 family.</text>
</comment>
<dbReference type="PANTHER" id="PTHR11661">
    <property type="entry name" value="60S RIBOSOMAL PROTEIN L12"/>
    <property type="match status" value="1"/>
</dbReference>
<dbReference type="Gene3D" id="1.10.10.250">
    <property type="entry name" value="Ribosomal protein L11, C-terminal domain"/>
    <property type="match status" value="1"/>
</dbReference>
<dbReference type="CDD" id="cd00349">
    <property type="entry name" value="Ribosomal_L11"/>
    <property type="match status" value="1"/>
</dbReference>
<dbReference type="RefSeq" id="WP_012671806.1">
    <property type="nucleotide sequence ID" value="NZ_CVLB01000001.1"/>
</dbReference>
<keyword evidence="3 5" id="KW-0689">Ribosomal protein</keyword>
<protein>
    <recommendedName>
        <fullName evidence="5">Large ribosomal subunit protein uL11</fullName>
    </recommendedName>
</protein>
<dbReference type="EMBL" id="CVLB01000001">
    <property type="protein sequence ID" value="CRF31793.1"/>
    <property type="molecule type" value="Genomic_DNA"/>
</dbReference>
<dbReference type="InterPro" id="IPR000911">
    <property type="entry name" value="Ribosomal_uL11"/>
</dbReference>
<feature type="domain" description="Large ribosomal subunit protein uL11 N-terminal" evidence="9">
    <location>
        <begin position="9"/>
        <end position="66"/>
    </location>
</feature>
<dbReference type="GO" id="GO:0003735">
    <property type="term" value="F:structural constituent of ribosome"/>
    <property type="evidence" value="ECO:0007669"/>
    <property type="project" value="InterPro"/>
</dbReference>
<keyword evidence="11" id="KW-1185">Reference proteome</keyword>
<evidence type="ECO:0000256" key="7">
    <source>
        <dbReference type="RuleBase" id="RU003979"/>
    </source>
</evidence>
<dbReference type="InterPro" id="IPR036769">
    <property type="entry name" value="Ribosomal_uL11_C_sf"/>
</dbReference>
<evidence type="ECO:0000256" key="3">
    <source>
        <dbReference type="ARBA" id="ARBA00022980"/>
    </source>
</evidence>
<dbReference type="InterPro" id="IPR020784">
    <property type="entry name" value="Ribosomal_uL11_N"/>
</dbReference>
<evidence type="ECO:0000256" key="5">
    <source>
        <dbReference type="HAMAP-Rule" id="MF_00736"/>
    </source>
</evidence>
<evidence type="ECO:0000256" key="4">
    <source>
        <dbReference type="ARBA" id="ARBA00023274"/>
    </source>
</evidence>
<dbReference type="GO" id="GO:0006412">
    <property type="term" value="P:translation"/>
    <property type="evidence" value="ECO:0007669"/>
    <property type="project" value="UniProtKB-UniRule"/>
</dbReference>
<evidence type="ECO:0000313" key="10">
    <source>
        <dbReference type="EMBL" id="CRF31793.1"/>
    </source>
</evidence>
<comment type="subunit">
    <text evidence="5">Part of the ribosomal stalk of the 50S ribosomal subunit. Interacts with L10 and the large rRNA to form the base of the stalk. L10 forms an elongated spine to which L12 dimers bind in a sequential fashion forming a multimeric L10(L12)X complex.</text>
</comment>
<comment type="PTM">
    <text evidence="5 7">One or more lysine residues are methylated.</text>
</comment>
<dbReference type="PANTHER" id="PTHR11661:SF1">
    <property type="entry name" value="LARGE RIBOSOMAL SUBUNIT PROTEIN UL11M"/>
    <property type="match status" value="1"/>
</dbReference>
<evidence type="ECO:0000256" key="2">
    <source>
        <dbReference type="ARBA" id="ARBA00022481"/>
    </source>
</evidence>
<dbReference type="InterPro" id="IPR020783">
    <property type="entry name" value="Ribosomal_uL11_C"/>
</dbReference>
<feature type="domain" description="Large ribosomal subunit protein uL11 C-terminal" evidence="8">
    <location>
        <begin position="73"/>
        <end position="139"/>
    </location>
</feature>
<dbReference type="Gene3D" id="3.30.1550.10">
    <property type="entry name" value="Ribosomal protein L11/L12, N-terminal domain"/>
    <property type="match status" value="1"/>
</dbReference>
<dbReference type="Proteomes" id="UP000043763">
    <property type="component" value="Unassembled WGS sequence"/>
</dbReference>
<gene>
    <name evidence="5 10" type="primary">rplK</name>
    <name evidence="10" type="ORF">BRSU_0375</name>
</gene>
<dbReference type="HAMAP" id="MF_00736">
    <property type="entry name" value="Ribosomal_uL11"/>
    <property type="match status" value="1"/>
</dbReference>
<evidence type="ECO:0000256" key="1">
    <source>
        <dbReference type="ARBA" id="ARBA00010537"/>
    </source>
</evidence>
<keyword evidence="5 7" id="KW-0694">RNA-binding</keyword>
<dbReference type="GO" id="GO:0022625">
    <property type="term" value="C:cytosolic large ribosomal subunit"/>
    <property type="evidence" value="ECO:0007669"/>
    <property type="project" value="TreeGrafter"/>
</dbReference>
<accession>A0A0G4K485</accession>
<dbReference type="NCBIfam" id="TIGR01632">
    <property type="entry name" value="L11_bact"/>
    <property type="match status" value="1"/>
</dbReference>
<dbReference type="GO" id="GO:0070180">
    <property type="term" value="F:large ribosomal subunit rRNA binding"/>
    <property type="evidence" value="ECO:0007669"/>
    <property type="project" value="UniProtKB-UniRule"/>
</dbReference>
<keyword evidence="5 7" id="KW-0699">rRNA-binding</keyword>
<dbReference type="SMART" id="SM00649">
    <property type="entry name" value="RL11"/>
    <property type="match status" value="1"/>
</dbReference>
<dbReference type="GeneID" id="44970851"/>
<dbReference type="GeneID" id="63963473"/>
<dbReference type="Pfam" id="PF03946">
    <property type="entry name" value="Ribosomal_L11_N"/>
    <property type="match status" value="1"/>
</dbReference>
<evidence type="ECO:0000256" key="6">
    <source>
        <dbReference type="RuleBase" id="RU003978"/>
    </source>
</evidence>
<dbReference type="SUPFAM" id="SSF46906">
    <property type="entry name" value="Ribosomal protein L11, C-terminal domain"/>
    <property type="match status" value="1"/>
</dbReference>
<reference evidence="11" key="1">
    <citation type="submission" date="2015-04" db="EMBL/GenBank/DDBJ databases">
        <authorList>
            <person name="Mushtaq Mamoona"/>
        </authorList>
    </citation>
    <scope>NUCLEOTIDE SEQUENCE [LARGE SCALE GENOMIC DNA]</scope>
    <source>
        <strain evidence="11">AN4859/03</strain>
    </source>
</reference>
<dbReference type="InterPro" id="IPR006519">
    <property type="entry name" value="Ribosomal_uL11_bac-typ"/>
</dbReference>
<keyword evidence="2 5" id="KW-0488">Methylation</keyword>
<comment type="function">
    <text evidence="5 7">Forms part of the ribosomal stalk which helps the ribosome interact with GTP-bound translation factors.</text>
</comment>
<dbReference type="OrthoDB" id="9802408at2"/>
<evidence type="ECO:0000259" key="8">
    <source>
        <dbReference type="Pfam" id="PF00298"/>
    </source>
</evidence>
<organism evidence="10 11">
    <name type="scientific">Brachyspira suanatina</name>
    <dbReference type="NCBI Taxonomy" id="381802"/>
    <lineage>
        <taxon>Bacteria</taxon>
        <taxon>Pseudomonadati</taxon>
        <taxon>Spirochaetota</taxon>
        <taxon>Spirochaetia</taxon>
        <taxon>Brachyspirales</taxon>
        <taxon>Brachyspiraceae</taxon>
        <taxon>Brachyspira</taxon>
    </lineage>
</organism>
<dbReference type="AlphaFoldDB" id="A0A0G4K485"/>
<dbReference type="Pfam" id="PF00298">
    <property type="entry name" value="Ribosomal_L11"/>
    <property type="match status" value="1"/>
</dbReference>
<proteinExistence type="inferred from homology"/>
<keyword evidence="4 5" id="KW-0687">Ribonucleoprotein</keyword>
<dbReference type="SUPFAM" id="SSF54747">
    <property type="entry name" value="Ribosomal L11/L12e N-terminal domain"/>
    <property type="match status" value="1"/>
</dbReference>
<dbReference type="InterPro" id="IPR036796">
    <property type="entry name" value="Ribosomal_uL11_N_sf"/>
</dbReference>
<evidence type="ECO:0000259" key="9">
    <source>
        <dbReference type="Pfam" id="PF03946"/>
    </source>
</evidence>
<name>A0A0G4K485_9SPIR</name>
<sequence length="140" mass="15043">MAKKVVGIVKVRIPGGEATPAPPLGPALGQKQIQIAAFVKDFNAKTSKMKGQLLNTYITVYEDKTYTFVTKGTSTSTLIKKKLGIEKGSGEPNKTKVATINQKQLEEIAQEKMAYMSANDIEAAKKIVAGTARAMGIKVE</sequence>
<dbReference type="SMR" id="A0A0G4K485"/>
<evidence type="ECO:0000313" key="11">
    <source>
        <dbReference type="Proteomes" id="UP000043763"/>
    </source>
</evidence>